<organism evidence="7 8">
    <name type="scientific">Streptococcus varani</name>
    <dbReference type="NCBI Taxonomy" id="1608583"/>
    <lineage>
        <taxon>Bacteria</taxon>
        <taxon>Bacillati</taxon>
        <taxon>Bacillota</taxon>
        <taxon>Bacilli</taxon>
        <taxon>Lactobacillales</taxon>
        <taxon>Streptococcaceae</taxon>
        <taxon>Streptococcus</taxon>
    </lineage>
</organism>
<evidence type="ECO:0000256" key="5">
    <source>
        <dbReference type="SAM" id="Phobius"/>
    </source>
</evidence>
<feature type="domain" description="RDD" evidence="6">
    <location>
        <begin position="7"/>
        <end position="122"/>
    </location>
</feature>
<evidence type="ECO:0000256" key="1">
    <source>
        <dbReference type="ARBA" id="ARBA00004141"/>
    </source>
</evidence>
<keyword evidence="3 5" id="KW-1133">Transmembrane helix</keyword>
<dbReference type="GO" id="GO:0016020">
    <property type="term" value="C:membrane"/>
    <property type="evidence" value="ECO:0007669"/>
    <property type="project" value="UniProtKB-SubCell"/>
</dbReference>
<dbReference type="RefSeq" id="WP_093650820.1">
    <property type="nucleotide sequence ID" value="NZ_CTEN01000003.1"/>
</dbReference>
<feature type="transmembrane region" description="Helical" evidence="5">
    <location>
        <begin position="38"/>
        <end position="58"/>
    </location>
</feature>
<feature type="transmembrane region" description="Helical" evidence="5">
    <location>
        <begin position="12"/>
        <end position="32"/>
    </location>
</feature>
<comment type="subcellular location">
    <subcellularLocation>
        <location evidence="1">Membrane</location>
        <topology evidence="1">Multi-pass membrane protein</topology>
    </subcellularLocation>
</comment>
<accession>A0A0E4H4U5</accession>
<dbReference type="STRING" id="1608583.BN1356_01600"/>
<keyword evidence="8" id="KW-1185">Reference proteome</keyword>
<evidence type="ECO:0000259" key="6">
    <source>
        <dbReference type="Pfam" id="PF06271"/>
    </source>
</evidence>
<dbReference type="InterPro" id="IPR010432">
    <property type="entry name" value="RDD"/>
</dbReference>
<evidence type="ECO:0000256" key="4">
    <source>
        <dbReference type="ARBA" id="ARBA00023136"/>
    </source>
</evidence>
<dbReference type="OrthoDB" id="2242373at2"/>
<reference evidence="8" key="1">
    <citation type="submission" date="2015-03" db="EMBL/GenBank/DDBJ databases">
        <authorList>
            <person name="Urmite Genomes"/>
        </authorList>
    </citation>
    <scope>NUCLEOTIDE SEQUENCE [LARGE SCALE GENOMIC DNA]</scope>
    <source>
        <strain evidence="8">FF10</strain>
    </source>
</reference>
<name>A0A0E4H4U5_9STRE</name>
<evidence type="ECO:0000256" key="2">
    <source>
        <dbReference type="ARBA" id="ARBA00022692"/>
    </source>
</evidence>
<keyword evidence="4 5" id="KW-0472">Membrane</keyword>
<proteinExistence type="predicted"/>
<sequence>MKKILFIQRVLAALIDILVIYLPSQFLVFILFGRENSYQNWLSIILFLVYNVLSTVYFSGQTIGKYFASLKVTPVTKSLMEMGQREAIKLLYFLPLVGFIFMILSLLIYIKEGRFLHDKFAKSEVIVYGRN</sequence>
<evidence type="ECO:0000313" key="8">
    <source>
        <dbReference type="Proteomes" id="UP000198604"/>
    </source>
</evidence>
<evidence type="ECO:0000313" key="7">
    <source>
        <dbReference type="EMBL" id="CQR25259.1"/>
    </source>
</evidence>
<dbReference type="Pfam" id="PF06271">
    <property type="entry name" value="RDD"/>
    <property type="match status" value="1"/>
</dbReference>
<evidence type="ECO:0000256" key="3">
    <source>
        <dbReference type="ARBA" id="ARBA00022989"/>
    </source>
</evidence>
<gene>
    <name evidence="7" type="ORF">BN1356_01600</name>
</gene>
<keyword evidence="2 5" id="KW-0812">Transmembrane</keyword>
<dbReference type="AlphaFoldDB" id="A0A0E4H4U5"/>
<feature type="transmembrane region" description="Helical" evidence="5">
    <location>
        <begin position="90"/>
        <end position="110"/>
    </location>
</feature>
<dbReference type="EMBL" id="CTEN01000003">
    <property type="protein sequence ID" value="CQR25259.1"/>
    <property type="molecule type" value="Genomic_DNA"/>
</dbReference>
<dbReference type="Proteomes" id="UP000198604">
    <property type="component" value="Unassembled WGS sequence"/>
</dbReference>
<protein>
    <submittedName>
        <fullName evidence="7">RDD family protein</fullName>
    </submittedName>
</protein>